<gene>
    <name evidence="8" type="primary">lgt_1</name>
    <name evidence="8" type="ORF">IMCC3317_02330</name>
</gene>
<sequence>MHSALFIFQLPKLLSNFSGSQEITIYSYVICIVIGTIVAAVYTLWNSKIGFETAKLSNTFFYLIFVAGFLGGKFFYYMQNPMLYIDNPALLFDNFSGGFVFYGSVITIIPSIIWYLKSEKSKF</sequence>
<evidence type="ECO:0000256" key="7">
    <source>
        <dbReference type="SAM" id="Phobius"/>
    </source>
</evidence>
<evidence type="ECO:0000256" key="4">
    <source>
        <dbReference type="ARBA" id="ARBA00022692"/>
    </source>
</evidence>
<evidence type="ECO:0000256" key="2">
    <source>
        <dbReference type="ARBA" id="ARBA00022475"/>
    </source>
</evidence>
<evidence type="ECO:0000256" key="5">
    <source>
        <dbReference type="ARBA" id="ARBA00022989"/>
    </source>
</evidence>
<dbReference type="KEGG" id="kan:IMCC3317_02330"/>
<keyword evidence="8" id="KW-0449">Lipoprotein</keyword>
<evidence type="ECO:0000256" key="3">
    <source>
        <dbReference type="ARBA" id="ARBA00022679"/>
    </source>
</evidence>
<keyword evidence="6 7" id="KW-0472">Membrane</keyword>
<feature type="transmembrane region" description="Helical" evidence="7">
    <location>
        <begin position="25"/>
        <end position="47"/>
    </location>
</feature>
<dbReference type="GO" id="GO:0008961">
    <property type="term" value="F:phosphatidylglycerol-prolipoprotein diacylglyceryl transferase activity"/>
    <property type="evidence" value="ECO:0007669"/>
    <property type="project" value="InterPro"/>
</dbReference>
<keyword evidence="8" id="KW-0328">Glycosyltransferase</keyword>
<dbReference type="Proteomes" id="UP000464657">
    <property type="component" value="Chromosome"/>
</dbReference>
<name>A0A7L4ZDL1_9FLAO</name>
<organism evidence="8 9">
    <name type="scientific">Kordia antarctica</name>
    <dbReference type="NCBI Taxonomy" id="1218801"/>
    <lineage>
        <taxon>Bacteria</taxon>
        <taxon>Pseudomonadati</taxon>
        <taxon>Bacteroidota</taxon>
        <taxon>Flavobacteriia</taxon>
        <taxon>Flavobacteriales</taxon>
        <taxon>Flavobacteriaceae</taxon>
        <taxon>Kordia</taxon>
    </lineage>
</organism>
<dbReference type="InterPro" id="IPR001640">
    <property type="entry name" value="Lgt"/>
</dbReference>
<comment type="similarity">
    <text evidence="1">Belongs to the Lgt family.</text>
</comment>
<dbReference type="GO" id="GO:0005886">
    <property type="term" value="C:plasma membrane"/>
    <property type="evidence" value="ECO:0007669"/>
    <property type="project" value="InterPro"/>
</dbReference>
<dbReference type="RefSeq" id="WP_160127673.1">
    <property type="nucleotide sequence ID" value="NZ_CP019288.1"/>
</dbReference>
<evidence type="ECO:0000256" key="6">
    <source>
        <dbReference type="ARBA" id="ARBA00023136"/>
    </source>
</evidence>
<feature type="transmembrane region" description="Helical" evidence="7">
    <location>
        <begin position="59"/>
        <end position="79"/>
    </location>
</feature>
<dbReference type="OrthoDB" id="871140at2"/>
<dbReference type="Pfam" id="PF01790">
    <property type="entry name" value="LGT"/>
    <property type="match status" value="1"/>
</dbReference>
<keyword evidence="2" id="KW-1003">Cell membrane</keyword>
<keyword evidence="9" id="KW-1185">Reference proteome</keyword>
<dbReference type="EC" id="2.4.99.-" evidence="8"/>
<dbReference type="PANTHER" id="PTHR30589">
    <property type="entry name" value="PROLIPOPROTEIN DIACYLGLYCERYL TRANSFERASE"/>
    <property type="match status" value="1"/>
</dbReference>
<dbReference type="PANTHER" id="PTHR30589:SF0">
    <property type="entry name" value="PHOSPHATIDYLGLYCEROL--PROLIPOPROTEIN DIACYLGLYCERYL TRANSFERASE"/>
    <property type="match status" value="1"/>
</dbReference>
<proteinExistence type="inferred from homology"/>
<protein>
    <submittedName>
        <fullName evidence="8">Prolipoprotein diacylglyceryl transferase</fullName>
        <ecNumber evidence="8">2.4.99.-</ecNumber>
    </submittedName>
</protein>
<dbReference type="EMBL" id="CP019288">
    <property type="protein sequence ID" value="QHI34888.1"/>
    <property type="molecule type" value="Genomic_DNA"/>
</dbReference>
<keyword evidence="5 7" id="KW-1133">Transmembrane helix</keyword>
<accession>A0A7L4ZDL1</accession>
<evidence type="ECO:0000256" key="1">
    <source>
        <dbReference type="ARBA" id="ARBA00007150"/>
    </source>
</evidence>
<evidence type="ECO:0000313" key="9">
    <source>
        <dbReference type="Proteomes" id="UP000464657"/>
    </source>
</evidence>
<evidence type="ECO:0000313" key="8">
    <source>
        <dbReference type="EMBL" id="QHI34888.1"/>
    </source>
</evidence>
<feature type="transmembrane region" description="Helical" evidence="7">
    <location>
        <begin position="99"/>
        <end position="116"/>
    </location>
</feature>
<dbReference type="AlphaFoldDB" id="A0A7L4ZDL1"/>
<keyword evidence="4 7" id="KW-0812">Transmembrane</keyword>
<dbReference type="GO" id="GO:0042158">
    <property type="term" value="P:lipoprotein biosynthetic process"/>
    <property type="evidence" value="ECO:0007669"/>
    <property type="project" value="InterPro"/>
</dbReference>
<reference evidence="8 9" key="1">
    <citation type="journal article" date="2013" name="Int. J. Syst. Evol. Microbiol.">
        <title>Kordia antarctica sp. nov., isolated from Antarctic seawater.</title>
        <authorList>
            <person name="Baek K."/>
            <person name="Choi A."/>
            <person name="Kang I."/>
            <person name="Lee K."/>
            <person name="Cho J.C."/>
        </authorList>
    </citation>
    <scope>NUCLEOTIDE SEQUENCE [LARGE SCALE GENOMIC DNA]</scope>
    <source>
        <strain evidence="8 9">IMCC3317</strain>
    </source>
</reference>
<keyword evidence="3 8" id="KW-0808">Transferase</keyword>